<dbReference type="EMBL" id="VMNW02000078">
    <property type="protein sequence ID" value="KAA9153253.1"/>
    <property type="molecule type" value="Genomic_DNA"/>
</dbReference>
<feature type="region of interest" description="Disordered" evidence="1">
    <location>
        <begin position="24"/>
        <end position="51"/>
    </location>
</feature>
<dbReference type="PANTHER" id="PTHR11559">
    <property type="entry name" value="CARBOXYLESTERASE"/>
    <property type="match status" value="1"/>
</dbReference>
<reference evidence="3" key="1">
    <citation type="submission" date="2019-09" db="EMBL/GenBank/DDBJ databases">
        <authorList>
            <person name="Teo W.F.A."/>
            <person name="Duangmal K."/>
        </authorList>
    </citation>
    <scope>NUCLEOTIDE SEQUENCE [LARGE SCALE GENOMIC DNA]</scope>
    <source>
        <strain evidence="3">K81G1</strain>
    </source>
</reference>
<dbReference type="InterPro" id="IPR050309">
    <property type="entry name" value="Type-B_Carboxylest/Lipase"/>
</dbReference>
<organism evidence="3 4">
    <name type="scientific">Amycolatopsis acidicola</name>
    <dbReference type="NCBI Taxonomy" id="2596893"/>
    <lineage>
        <taxon>Bacteria</taxon>
        <taxon>Bacillati</taxon>
        <taxon>Actinomycetota</taxon>
        <taxon>Actinomycetes</taxon>
        <taxon>Pseudonocardiales</taxon>
        <taxon>Pseudonocardiaceae</taxon>
        <taxon>Amycolatopsis</taxon>
    </lineage>
</organism>
<proteinExistence type="predicted"/>
<evidence type="ECO:0000259" key="2">
    <source>
        <dbReference type="Pfam" id="PF00135"/>
    </source>
</evidence>
<dbReference type="InterPro" id="IPR002018">
    <property type="entry name" value="CarbesteraseB"/>
</dbReference>
<sequence>MRSFPGIPFATASRFGAPVPAPLSFGGNEPGPAAPQPPSRLERVMGSVSPPQSEDCLTLNVWSPEGAEGLPVLVFFHGGGYSSGSGGLPWYDGARLAEHGIVVVTANYRLGALGFAYLASLADGLGAGNFGLQDTAAALRWVREHISAFGGDPSKVTAAGQSAGAYSLLSLLPREDLFAQAILMSTPAGMPPARPEEATETTELLLSALGVSAAELPRVDASEIIAAQQKVAQVKPGVVPPFQLVGSEDPVVAAAESKVRILLTATKDEGLAFGPEAGALTEEFFVRPARRFVDLLAANGNEAEWFEFDWAPECSPFGACHCIDLPFFFGTLDAFRDAPMLAGASRSELEDVVGRTQARVVSFVRG</sequence>
<dbReference type="InterPro" id="IPR019819">
    <property type="entry name" value="Carboxylesterase_B_CS"/>
</dbReference>
<dbReference type="AlphaFoldDB" id="A0A5N0UW79"/>
<dbReference type="Proteomes" id="UP000319769">
    <property type="component" value="Unassembled WGS sequence"/>
</dbReference>
<dbReference type="Pfam" id="PF00135">
    <property type="entry name" value="COesterase"/>
    <property type="match status" value="1"/>
</dbReference>
<evidence type="ECO:0000313" key="4">
    <source>
        <dbReference type="Proteomes" id="UP000319769"/>
    </source>
</evidence>
<feature type="domain" description="Carboxylesterase type B" evidence="2">
    <location>
        <begin position="2"/>
        <end position="274"/>
    </location>
</feature>
<dbReference type="SUPFAM" id="SSF53474">
    <property type="entry name" value="alpha/beta-Hydrolases"/>
    <property type="match status" value="1"/>
</dbReference>
<dbReference type="RefSeq" id="WP_144758841.1">
    <property type="nucleotide sequence ID" value="NZ_VMNW02000078.1"/>
</dbReference>
<dbReference type="PROSITE" id="PS00941">
    <property type="entry name" value="CARBOXYLESTERASE_B_2"/>
    <property type="match status" value="1"/>
</dbReference>
<evidence type="ECO:0000256" key="1">
    <source>
        <dbReference type="SAM" id="MobiDB-lite"/>
    </source>
</evidence>
<evidence type="ECO:0000313" key="3">
    <source>
        <dbReference type="EMBL" id="KAA9153253.1"/>
    </source>
</evidence>
<dbReference type="OrthoDB" id="4308422at2"/>
<accession>A0A5N0UW79</accession>
<name>A0A5N0UW79_9PSEU</name>
<comment type="caution">
    <text evidence="3">The sequence shown here is derived from an EMBL/GenBank/DDBJ whole genome shotgun (WGS) entry which is preliminary data.</text>
</comment>
<gene>
    <name evidence="3" type="ORF">FPZ12_034990</name>
</gene>
<keyword evidence="4" id="KW-1185">Reference proteome</keyword>
<dbReference type="InterPro" id="IPR029058">
    <property type="entry name" value="AB_hydrolase_fold"/>
</dbReference>
<dbReference type="Gene3D" id="3.40.50.1820">
    <property type="entry name" value="alpha/beta hydrolase"/>
    <property type="match status" value="2"/>
</dbReference>
<protein>
    <submittedName>
        <fullName evidence="3">Carboxylesterase family protein</fullName>
    </submittedName>
</protein>